<dbReference type="InterPro" id="IPR014721">
    <property type="entry name" value="Ribsml_uS5_D2-typ_fold_subgr"/>
</dbReference>
<dbReference type="NCBIfam" id="TIGR00368">
    <property type="entry name" value="YifB family Mg chelatase-like AAA ATPase"/>
    <property type="match status" value="1"/>
</dbReference>
<dbReference type="PANTHER" id="PTHR32039">
    <property type="entry name" value="MAGNESIUM-CHELATASE SUBUNIT CHLI"/>
    <property type="match status" value="1"/>
</dbReference>
<dbReference type="InterPro" id="IPR004482">
    <property type="entry name" value="Mg_chelat-rel"/>
</dbReference>
<evidence type="ECO:0000259" key="4">
    <source>
        <dbReference type="SMART" id="SM00382"/>
    </source>
</evidence>
<evidence type="ECO:0000313" key="6">
    <source>
        <dbReference type="Proteomes" id="UP001623592"/>
    </source>
</evidence>
<comment type="caution">
    <text evidence="5">The sequence shown here is derived from an EMBL/GenBank/DDBJ whole genome shotgun (WGS) entry which is preliminary data.</text>
</comment>
<evidence type="ECO:0000256" key="1">
    <source>
        <dbReference type="ARBA" id="ARBA00006354"/>
    </source>
</evidence>
<keyword evidence="3" id="KW-0067">ATP-binding</keyword>
<name>A0ABW8TD37_9CLOT</name>
<dbReference type="Pfam" id="PF01078">
    <property type="entry name" value="Mg_chelatase"/>
    <property type="match status" value="1"/>
</dbReference>
<sequence>MAIVINSAALSGINAFMVSVEVDITRGLPSFNIVGLADTAVRESKERVRSAIINSGFNFPVKRITVNLAPANLRKEGSLYDLPIAIGILMATNQISFSNSNEYILLGELSLNGNINPVNGALTIVLEGLSKSFTKFIVPLKNAEECSITEKSQIYPFGNLIELINFIKYRDMLPYHKSKIKSKTKYKLDFSDVSGQTACKRAIEVAAAGKHNIILLGPPGSGKTMIARRIPSILPKLSYKEAIEITKLYSICGELNDNNMITRRPFRNPHHTCTKTSLIGGSTKLTPGEVSLAHTGVLFLDEMLEFNKNVLEALRQPLEDKTVMISRASGSVIYPSNFMLVGALNPCPCGFYGSSKPCTCTDYDRKKYLSKLSGPLLDRIDIFAFVNDIKYSDLTNREFENESSETVRKRINYARSIQKERFSKCNFYCNSDMKSEDIKKYCKLDAKSSSILEFVYNKYHLSIRAYNKILKVSRTIADLDKKENIEKEHILEAIQYRNFLNEHII</sequence>
<evidence type="ECO:0000256" key="3">
    <source>
        <dbReference type="ARBA" id="ARBA00022840"/>
    </source>
</evidence>
<reference evidence="5 6" key="1">
    <citation type="submission" date="2024-11" db="EMBL/GenBank/DDBJ databases">
        <authorList>
            <person name="Heng Y.C."/>
            <person name="Lim A.C.H."/>
            <person name="Lee J.K.Y."/>
            <person name="Kittelmann S."/>
        </authorList>
    </citation>
    <scope>NUCLEOTIDE SEQUENCE [LARGE SCALE GENOMIC DNA]</scope>
    <source>
        <strain evidence="5 6">WILCCON 0114</strain>
    </source>
</reference>
<gene>
    <name evidence="5" type="ORF">ACJDT4_05500</name>
</gene>
<dbReference type="InterPro" id="IPR027417">
    <property type="entry name" value="P-loop_NTPase"/>
</dbReference>
<dbReference type="PRINTS" id="PR01657">
    <property type="entry name" value="MCMFAMILY"/>
</dbReference>
<dbReference type="Gene3D" id="3.30.230.10">
    <property type="match status" value="1"/>
</dbReference>
<dbReference type="EMBL" id="JBJIAA010000004">
    <property type="protein sequence ID" value="MFL0249870.1"/>
    <property type="molecule type" value="Genomic_DNA"/>
</dbReference>
<dbReference type="SMART" id="SM00382">
    <property type="entry name" value="AAA"/>
    <property type="match status" value="1"/>
</dbReference>
<dbReference type="InterPro" id="IPR045006">
    <property type="entry name" value="CHLI-like"/>
</dbReference>
<dbReference type="Proteomes" id="UP001623592">
    <property type="component" value="Unassembled WGS sequence"/>
</dbReference>
<keyword evidence="2" id="KW-0547">Nucleotide-binding</keyword>
<dbReference type="InterPro" id="IPR020568">
    <property type="entry name" value="Ribosomal_Su5_D2-typ_SF"/>
</dbReference>
<evidence type="ECO:0000313" key="5">
    <source>
        <dbReference type="EMBL" id="MFL0249870.1"/>
    </source>
</evidence>
<dbReference type="InterPro" id="IPR003593">
    <property type="entry name" value="AAA+_ATPase"/>
</dbReference>
<dbReference type="Pfam" id="PF13335">
    <property type="entry name" value="Mg_chelatase_C"/>
    <property type="match status" value="1"/>
</dbReference>
<dbReference type="InterPro" id="IPR025158">
    <property type="entry name" value="Mg_chelat-rel_C"/>
</dbReference>
<dbReference type="InterPro" id="IPR001208">
    <property type="entry name" value="MCM_dom"/>
</dbReference>
<accession>A0ABW8TD37</accession>
<dbReference type="RefSeq" id="WP_406786539.1">
    <property type="nucleotide sequence ID" value="NZ_JBJIAA010000004.1"/>
</dbReference>
<comment type="similarity">
    <text evidence="1">Belongs to the Mg-chelatase subunits D/I family. ComM subfamily.</text>
</comment>
<organism evidence="5 6">
    <name type="scientific">Clostridium neuense</name>
    <dbReference type="NCBI Taxonomy" id="1728934"/>
    <lineage>
        <taxon>Bacteria</taxon>
        <taxon>Bacillati</taxon>
        <taxon>Bacillota</taxon>
        <taxon>Clostridia</taxon>
        <taxon>Eubacteriales</taxon>
        <taxon>Clostridiaceae</taxon>
        <taxon>Clostridium</taxon>
    </lineage>
</organism>
<dbReference type="SUPFAM" id="SSF54211">
    <property type="entry name" value="Ribosomal protein S5 domain 2-like"/>
    <property type="match status" value="1"/>
</dbReference>
<proteinExistence type="inferred from homology"/>
<dbReference type="Pfam" id="PF13541">
    <property type="entry name" value="ChlI"/>
    <property type="match status" value="1"/>
</dbReference>
<keyword evidence="6" id="KW-1185">Reference proteome</keyword>
<dbReference type="Gene3D" id="3.40.50.300">
    <property type="entry name" value="P-loop containing nucleotide triphosphate hydrolases"/>
    <property type="match status" value="1"/>
</dbReference>
<evidence type="ECO:0000256" key="2">
    <source>
        <dbReference type="ARBA" id="ARBA00022741"/>
    </source>
</evidence>
<dbReference type="InterPro" id="IPR000523">
    <property type="entry name" value="Mg_chelatse_chII-like_cat_dom"/>
</dbReference>
<dbReference type="SUPFAM" id="SSF52540">
    <property type="entry name" value="P-loop containing nucleoside triphosphate hydrolases"/>
    <property type="match status" value="1"/>
</dbReference>
<protein>
    <submittedName>
        <fullName evidence="5">YifB family Mg chelatase-like AAA ATPase</fullName>
    </submittedName>
</protein>
<dbReference type="PANTHER" id="PTHR32039:SF7">
    <property type="entry name" value="COMPETENCE PROTEIN COMM"/>
    <property type="match status" value="1"/>
</dbReference>
<feature type="domain" description="AAA+ ATPase" evidence="4">
    <location>
        <begin position="209"/>
        <end position="393"/>
    </location>
</feature>